<name>A0ACC2VWL8_9TREE</name>
<accession>A0ACC2VWL8</accession>
<dbReference type="Proteomes" id="UP001230649">
    <property type="component" value="Unassembled WGS sequence"/>
</dbReference>
<proteinExistence type="predicted"/>
<evidence type="ECO:0000313" key="2">
    <source>
        <dbReference type="Proteomes" id="UP001230649"/>
    </source>
</evidence>
<gene>
    <name evidence="1" type="ORF">QFC20_004721</name>
</gene>
<protein>
    <submittedName>
        <fullName evidence="1">Uncharacterized protein</fullName>
    </submittedName>
</protein>
<comment type="caution">
    <text evidence="1">The sequence shown here is derived from an EMBL/GenBank/DDBJ whole genome shotgun (WGS) entry which is preliminary data.</text>
</comment>
<dbReference type="EMBL" id="JASBWS010000057">
    <property type="protein sequence ID" value="KAJ9103717.1"/>
    <property type="molecule type" value="Genomic_DNA"/>
</dbReference>
<reference evidence="1" key="1">
    <citation type="submission" date="2023-04" db="EMBL/GenBank/DDBJ databases">
        <title>Draft Genome sequencing of Naganishia species isolated from polar environments using Oxford Nanopore Technology.</title>
        <authorList>
            <person name="Leo P."/>
            <person name="Venkateswaran K."/>
        </authorList>
    </citation>
    <scope>NUCLEOTIDE SEQUENCE</scope>
    <source>
        <strain evidence="1">MNA-CCFEE 5262</strain>
    </source>
</reference>
<organism evidence="1 2">
    <name type="scientific">Naganishia adeliensis</name>
    <dbReference type="NCBI Taxonomy" id="92952"/>
    <lineage>
        <taxon>Eukaryota</taxon>
        <taxon>Fungi</taxon>
        <taxon>Dikarya</taxon>
        <taxon>Basidiomycota</taxon>
        <taxon>Agaricomycotina</taxon>
        <taxon>Tremellomycetes</taxon>
        <taxon>Filobasidiales</taxon>
        <taxon>Filobasidiaceae</taxon>
        <taxon>Naganishia</taxon>
    </lineage>
</organism>
<keyword evidence="2" id="KW-1185">Reference proteome</keyword>
<sequence length="590" mass="64005">MHIYKSTHPDVQLTDKSIIDFLLSTPKPREWRSSVDSVTGETKTRGQVFDEALALARGLITRKNAKPGQVAMILGKTSVDYPVVALGCMAAGLIPSLASAACSPPEFLYQLLDCKASFVFADPELLPVALKAFELLHKTPGAQSPFADDKYALQHTFLSRRLTASQRALEGVQSTGLNIDGPASIDTSFISYADLLVSEKNARNVVVPVPLGPEGCQQTAVLCYSSGTTGLPKGVELTHRNLTSVLAQFAVAMPPCLGPDESTPAFLPMYHIYGFVKLVLSPLHRGYSIVVLPKFSVKPFCEAVAKYRCTFALVAPPVLIAVSKSPEVEKHDLSSLRWFMTGAAPCGADLTLEVERKFAKYGTVVCQGYGSTETSPSSCILDTNFAKSHRGCVGQLVPNMEARLVDDDDNDVPEGKSGELWVRGPNVMKGYLGKPEATKNALTPDGWYKTGDVCIVDSQGVYKIVDRKKELIKVKGFQVAPAELEGILLGHPKIADIGIVGVWEDSLATELPRAYIVPAAGMQALELEHVKLSLIEEINLWLKPKVAHYKQLIGGTVFVEELPRLPSGKILRRTLREIAKAEKAPVKAKL</sequence>
<evidence type="ECO:0000313" key="1">
    <source>
        <dbReference type="EMBL" id="KAJ9103717.1"/>
    </source>
</evidence>